<comment type="caution">
    <text evidence="1">The sequence shown here is derived from an EMBL/GenBank/DDBJ whole genome shotgun (WGS) entry which is preliminary data.</text>
</comment>
<organism evidence="1 2">
    <name type="scientific">Paraburkholderia caledonica</name>
    <dbReference type="NCBI Taxonomy" id="134536"/>
    <lineage>
        <taxon>Bacteria</taxon>
        <taxon>Pseudomonadati</taxon>
        <taxon>Pseudomonadota</taxon>
        <taxon>Betaproteobacteria</taxon>
        <taxon>Burkholderiales</taxon>
        <taxon>Burkholderiaceae</taxon>
        <taxon>Paraburkholderia</taxon>
    </lineage>
</organism>
<accession>A0ABU1KT75</accession>
<reference evidence="1 2" key="1">
    <citation type="submission" date="2023-07" db="EMBL/GenBank/DDBJ databases">
        <title>Sorghum-associated microbial communities from plants grown in Nebraska, USA.</title>
        <authorList>
            <person name="Schachtman D."/>
        </authorList>
    </citation>
    <scope>NUCLEOTIDE SEQUENCE [LARGE SCALE GENOMIC DNA]</scope>
    <source>
        <strain evidence="1 2">DS1039</strain>
    </source>
</reference>
<name>A0ABU1KT75_9BURK</name>
<keyword evidence="2" id="KW-1185">Reference proteome</keyword>
<evidence type="ECO:0000313" key="2">
    <source>
        <dbReference type="Proteomes" id="UP001185254"/>
    </source>
</evidence>
<dbReference type="EMBL" id="JAVDQN010000001">
    <property type="protein sequence ID" value="MDR6374167.1"/>
    <property type="molecule type" value="Genomic_DNA"/>
</dbReference>
<evidence type="ECO:0000313" key="1">
    <source>
        <dbReference type="EMBL" id="MDR6374167.1"/>
    </source>
</evidence>
<dbReference type="Proteomes" id="UP001185254">
    <property type="component" value="Unassembled WGS sequence"/>
</dbReference>
<proteinExistence type="predicted"/>
<protein>
    <submittedName>
        <fullName evidence="1">Uncharacterized protein</fullName>
    </submittedName>
</protein>
<dbReference type="RefSeq" id="WP_310065454.1">
    <property type="nucleotide sequence ID" value="NZ_JAVDQN010000001.1"/>
</dbReference>
<sequence length="277" mass="31728">MDKETVSRVKARFLKELVHHLEGWRAKVRNDFSKENFDNELKSLKGDELYPKFHLATADYVNVRFMGRISISIGRRLGEIYDKVPRFLVGARFGLDPASVAPLIDGLELDICLPFKRLAPADHEYVLEELTKLFPQQDFSEFDGVGIEIRYNFNPNDSARLRKDVAMAEKLMGLRLFPVYLIFSSISPRDEAIKRLSNANWRFVVGRHASELSANLFGLDLSTILDLPEVSTSIKVEIDAMMSDLKRSYAFQQFVESDYSLQQKQALSQSLENAVER</sequence>
<gene>
    <name evidence="1" type="ORF">J2776_000843</name>
</gene>